<comment type="similarity">
    <text evidence="3">Belongs to the short-chain dehydrogenases/reductases (SDR) family.</text>
</comment>
<gene>
    <name evidence="12" type="ORF">RIMI_LOCUS21619454</name>
</gene>
<evidence type="ECO:0000256" key="11">
    <source>
        <dbReference type="ARBA" id="ARBA00049550"/>
    </source>
</evidence>
<evidence type="ECO:0000256" key="9">
    <source>
        <dbReference type="ARBA" id="ARBA00023136"/>
    </source>
</evidence>
<keyword evidence="13" id="KW-1185">Reference proteome</keyword>
<dbReference type="Proteomes" id="UP001176940">
    <property type="component" value="Unassembled WGS sequence"/>
</dbReference>
<name>A0ABN9MMA4_9NEOB</name>
<comment type="caution">
    <text evidence="12">The sequence shown here is derived from an EMBL/GenBank/DDBJ whole genome shotgun (WGS) entry which is preliminary data.</text>
</comment>
<comment type="catalytic activity">
    <reaction evidence="11">
        <text>(R)-3-hydroxybutanoate + NAD(+) = acetoacetate + NADH + H(+)</text>
        <dbReference type="Rhea" id="RHEA:20521"/>
        <dbReference type="ChEBI" id="CHEBI:10983"/>
        <dbReference type="ChEBI" id="CHEBI:13705"/>
        <dbReference type="ChEBI" id="CHEBI:15378"/>
        <dbReference type="ChEBI" id="CHEBI:57540"/>
        <dbReference type="ChEBI" id="CHEBI:57945"/>
        <dbReference type="EC" id="1.1.1.30"/>
    </reaction>
</comment>
<evidence type="ECO:0000256" key="8">
    <source>
        <dbReference type="ARBA" id="ARBA00023128"/>
    </source>
</evidence>
<comment type="subcellular location">
    <subcellularLocation>
        <location evidence="2">Membrane</location>
    </subcellularLocation>
    <subcellularLocation>
        <location evidence="1">Mitochondrion</location>
    </subcellularLocation>
</comment>
<evidence type="ECO:0000313" key="13">
    <source>
        <dbReference type="Proteomes" id="UP001176940"/>
    </source>
</evidence>
<dbReference type="SUPFAM" id="SSF51735">
    <property type="entry name" value="NAD(P)-binding Rossmann-fold domains"/>
    <property type="match status" value="1"/>
</dbReference>
<keyword evidence="8" id="KW-0496">Mitochondrion</keyword>
<dbReference type="Gene3D" id="3.40.50.720">
    <property type="entry name" value="NAD(P)-binding Rossmann-like Domain"/>
    <property type="match status" value="1"/>
</dbReference>
<feature type="non-terminal residue" evidence="12">
    <location>
        <position position="1"/>
    </location>
</feature>
<keyword evidence="6" id="KW-0520">NAD</keyword>
<dbReference type="InterPro" id="IPR036291">
    <property type="entry name" value="NAD(P)-bd_dom_sf"/>
</dbReference>
<evidence type="ECO:0000256" key="10">
    <source>
        <dbReference type="ARBA" id="ARBA00038959"/>
    </source>
</evidence>
<dbReference type="EC" id="1.1.1.30" evidence="10"/>
<evidence type="ECO:0000256" key="2">
    <source>
        <dbReference type="ARBA" id="ARBA00004370"/>
    </source>
</evidence>
<protein>
    <recommendedName>
        <fullName evidence="10">3-hydroxybutyrate dehydrogenase</fullName>
        <ecNumber evidence="10">1.1.1.30</ecNumber>
    </recommendedName>
</protein>
<keyword evidence="7" id="KW-0443">Lipid metabolism</keyword>
<dbReference type="PANTHER" id="PTHR43313">
    <property type="entry name" value="SHORT-CHAIN DEHYDROGENASE/REDUCTASE FAMILY 9C"/>
    <property type="match status" value="1"/>
</dbReference>
<keyword evidence="9" id="KW-0472">Membrane</keyword>
<evidence type="ECO:0000313" key="12">
    <source>
        <dbReference type="EMBL" id="CAJ0966758.1"/>
    </source>
</evidence>
<proteinExistence type="inferred from homology"/>
<dbReference type="EMBL" id="CAUEEQ010076766">
    <property type="protein sequence ID" value="CAJ0966758.1"/>
    <property type="molecule type" value="Genomic_DNA"/>
</dbReference>
<organism evidence="12 13">
    <name type="scientific">Ranitomeya imitator</name>
    <name type="common">mimic poison frog</name>
    <dbReference type="NCBI Taxonomy" id="111125"/>
    <lineage>
        <taxon>Eukaryota</taxon>
        <taxon>Metazoa</taxon>
        <taxon>Chordata</taxon>
        <taxon>Craniata</taxon>
        <taxon>Vertebrata</taxon>
        <taxon>Euteleostomi</taxon>
        <taxon>Amphibia</taxon>
        <taxon>Batrachia</taxon>
        <taxon>Anura</taxon>
        <taxon>Neobatrachia</taxon>
        <taxon>Hyloidea</taxon>
        <taxon>Dendrobatidae</taxon>
        <taxon>Dendrobatinae</taxon>
        <taxon>Ranitomeya</taxon>
    </lineage>
</organism>
<evidence type="ECO:0000256" key="6">
    <source>
        <dbReference type="ARBA" id="ARBA00023027"/>
    </source>
</evidence>
<evidence type="ECO:0000256" key="1">
    <source>
        <dbReference type="ARBA" id="ARBA00004173"/>
    </source>
</evidence>
<sequence>GQRNGLELNKELDDDRFTHRHFNMSGCFKIAKIKCLQKLSSIVPNRSYASQPEGASKAVLVTGCDSGFGFSLAKHLHGKGFTVFAGCLLKIQFEIHKRSQYYLS</sequence>
<evidence type="ECO:0000256" key="3">
    <source>
        <dbReference type="ARBA" id="ARBA00006484"/>
    </source>
</evidence>
<evidence type="ECO:0000256" key="4">
    <source>
        <dbReference type="ARBA" id="ARBA00011881"/>
    </source>
</evidence>
<evidence type="ECO:0000256" key="7">
    <source>
        <dbReference type="ARBA" id="ARBA00023098"/>
    </source>
</evidence>
<evidence type="ECO:0000256" key="5">
    <source>
        <dbReference type="ARBA" id="ARBA00023002"/>
    </source>
</evidence>
<reference evidence="12" key="1">
    <citation type="submission" date="2023-07" db="EMBL/GenBank/DDBJ databases">
        <authorList>
            <person name="Stuckert A."/>
        </authorList>
    </citation>
    <scope>NUCLEOTIDE SEQUENCE</scope>
</reference>
<dbReference type="PANTHER" id="PTHR43313:SF25">
    <property type="entry name" value="D-BETA-HYDROXYBUTYRATE DEHYDROGENASE, MITOCHONDRIAL"/>
    <property type="match status" value="1"/>
</dbReference>
<accession>A0ABN9MMA4</accession>
<comment type="subunit">
    <text evidence="4">Homotetramer.</text>
</comment>
<keyword evidence="5" id="KW-0560">Oxidoreductase</keyword>